<dbReference type="InterPro" id="IPR029063">
    <property type="entry name" value="SAM-dependent_MTases_sf"/>
</dbReference>
<dbReference type="EMBL" id="LT853885">
    <property type="protein sequence ID" value="SMR03043.1"/>
    <property type="molecule type" value="Genomic_DNA"/>
</dbReference>
<dbReference type="RefSeq" id="WP_002804456.1">
    <property type="nucleotide sequence ID" value="NZ_CP016830.1"/>
</dbReference>
<dbReference type="eggNOG" id="COG0116">
    <property type="taxonomic scope" value="Bacteria"/>
</dbReference>
<reference evidence="3 5" key="1">
    <citation type="submission" date="2017-05" db="EMBL/GenBank/DDBJ databases">
        <authorList>
            <person name="Song R."/>
            <person name="Chenine A.L."/>
            <person name="Ruprecht R.M."/>
        </authorList>
    </citation>
    <scope>NUCLEOTIDE SEQUENCE [LARGE SCALE GENOMIC DNA]</scope>
    <source>
        <strain evidence="3">PD5205</strain>
    </source>
</reference>
<evidence type="ECO:0000259" key="1">
    <source>
        <dbReference type="Pfam" id="PF13649"/>
    </source>
</evidence>
<protein>
    <submittedName>
        <fullName evidence="3">Methyltransferase domain protein</fullName>
    </submittedName>
</protein>
<dbReference type="OrthoDB" id="5621386at2"/>
<evidence type="ECO:0000313" key="2">
    <source>
        <dbReference type="EMBL" id="SMQ99001.1"/>
    </source>
</evidence>
<gene>
    <name evidence="3" type="ORF">PD5205_01740</name>
    <name evidence="2" type="ORF">PD885_01757</name>
</gene>
<evidence type="ECO:0000313" key="5">
    <source>
        <dbReference type="Proteomes" id="UP000195953"/>
    </source>
</evidence>
<proteinExistence type="predicted"/>
<evidence type="ECO:0000313" key="3">
    <source>
        <dbReference type="EMBL" id="SMR03043.1"/>
    </source>
</evidence>
<reference evidence="2 4" key="2">
    <citation type="submission" date="2017-05" db="EMBL/GenBank/DDBJ databases">
        <authorList>
            <person name="Blom J."/>
        </authorList>
    </citation>
    <scope>NUCLEOTIDE SEQUENCE [LARGE SCALE GENOMIC DNA]</scope>
    <source>
        <strain evidence="2">PD885</strain>
    </source>
</reference>
<keyword evidence="3" id="KW-0808">Transferase</keyword>
<keyword evidence="4" id="KW-1185">Reference proteome</keyword>
<dbReference type="CDD" id="cd02440">
    <property type="entry name" value="AdoMet_MTases"/>
    <property type="match status" value="1"/>
</dbReference>
<feature type="domain" description="Methyltransferase" evidence="1">
    <location>
        <begin position="149"/>
        <end position="235"/>
    </location>
</feature>
<dbReference type="AlphaFoldDB" id="A0A1Y6HNQ2"/>
<evidence type="ECO:0000313" key="4">
    <source>
        <dbReference type="Proteomes" id="UP000195877"/>
    </source>
</evidence>
<dbReference type="Pfam" id="PF13649">
    <property type="entry name" value="Methyltransf_25"/>
    <property type="match status" value="1"/>
</dbReference>
<sequence length="319" mass="35287">MKIQNELVDQATSPDLNRLISHGTGAEQDYAALLESIKARLREAGDLPDATVDQQIRLLKELSAFELGRFLIANRGLNAYWTHQLVTYRPGTVPQGSVPDLEYTFYEKLPAVLATRERFGIFRQQLQALLRPGLTLASVPCGWMGELLLLDYAQHPDTTLIGIDLDPMALEGAAQLAAERGLAERLSLHRADAWAPGLKASVDVLTSNGLNIYEPDDARVTALYRGFFEMVKPGGSLVTSFLTPPAALSDQSPSASTQIDQETLSLQYLIFVRLIDAKWSAFRTHAQTLQQLEDAGFSDIRFIDDRTCMFPTVIAQKPL</sequence>
<dbReference type="SUPFAM" id="SSF53335">
    <property type="entry name" value="S-adenosyl-L-methionine-dependent methyltransferases"/>
    <property type="match status" value="1"/>
</dbReference>
<dbReference type="EMBL" id="LT853882">
    <property type="protein sequence ID" value="SMQ99001.1"/>
    <property type="molecule type" value="Genomic_DNA"/>
</dbReference>
<organism evidence="3 5">
    <name type="scientific">Xanthomonas fragariae</name>
    <dbReference type="NCBI Taxonomy" id="48664"/>
    <lineage>
        <taxon>Bacteria</taxon>
        <taxon>Pseudomonadati</taxon>
        <taxon>Pseudomonadota</taxon>
        <taxon>Gammaproteobacteria</taxon>
        <taxon>Lysobacterales</taxon>
        <taxon>Lysobacteraceae</taxon>
        <taxon>Xanthomonas</taxon>
    </lineage>
</organism>
<dbReference type="Proteomes" id="UP000195877">
    <property type="component" value="Chromosome 1"/>
</dbReference>
<dbReference type="InterPro" id="IPR041698">
    <property type="entry name" value="Methyltransf_25"/>
</dbReference>
<dbReference type="STRING" id="48664.BER92_08350"/>
<dbReference type="KEGG" id="xfr:BER92_08350"/>
<name>A0A1Y6HNQ2_9XANT</name>
<accession>A0A1Y6HNQ2</accession>
<keyword evidence="3" id="KW-0489">Methyltransferase</keyword>
<dbReference type="GO" id="GO:0032259">
    <property type="term" value="P:methylation"/>
    <property type="evidence" value="ECO:0007669"/>
    <property type="project" value="UniProtKB-KW"/>
</dbReference>
<dbReference type="GO" id="GO:0008168">
    <property type="term" value="F:methyltransferase activity"/>
    <property type="evidence" value="ECO:0007669"/>
    <property type="project" value="UniProtKB-KW"/>
</dbReference>
<dbReference type="GeneID" id="61894147"/>
<dbReference type="Proteomes" id="UP000195953">
    <property type="component" value="Chromosome 1"/>
</dbReference>
<dbReference type="Gene3D" id="3.40.50.150">
    <property type="entry name" value="Vaccinia Virus protein VP39"/>
    <property type="match status" value="1"/>
</dbReference>